<evidence type="ECO:0000256" key="3">
    <source>
        <dbReference type="RuleBase" id="RU365099"/>
    </source>
</evidence>
<name>A0A1G4MHM7_LACFM</name>
<keyword evidence="2 3" id="KW-0496">Mitochondrion</keyword>
<dbReference type="SUPFAM" id="SSF89095">
    <property type="entry name" value="GatB/YqeY motif"/>
    <property type="match status" value="1"/>
</dbReference>
<dbReference type="PANTHER" id="PTHR28055:SF1">
    <property type="entry name" value="ALTERED INHERITANCE OF MITOCHONDRIA PROTEIN 41, MITOCHONDRIAL"/>
    <property type="match status" value="1"/>
</dbReference>
<comment type="similarity">
    <text evidence="1 3">Belongs to the AIM41 family.</text>
</comment>
<accession>A0A1G4MHM7</accession>
<dbReference type="STRING" id="4955.A0A1G4MHM7"/>
<sequence>MIRTLSHSVAFKRTLVPNLRSAVLFSTQSYADSLSKLKKDLKEAMIAKDDIKKTTIRSLLSTIKNKEIDNKGKELDEFGLFDLYSKLIHQRQDSILEFVKNNRPELVEKEQKEIKIIKNYLNALPVASKEEVDANVLTFLKNLKEAAPDIKMKQVFGKVDWTIMPIEWKASPNVIKSSIVAQFKSVFDH</sequence>
<keyword evidence="5" id="KW-1185">Reference proteome</keyword>
<dbReference type="AlphaFoldDB" id="A0A1G4MHM7"/>
<dbReference type="GO" id="GO:0016884">
    <property type="term" value="F:carbon-nitrogen ligase activity, with glutamine as amido-N-donor"/>
    <property type="evidence" value="ECO:0007669"/>
    <property type="project" value="UniProtKB-UniRule"/>
</dbReference>
<dbReference type="Gene3D" id="1.10.1510.10">
    <property type="entry name" value="Uncharacterised protein YqeY/AIM41 PF09424, N-terminal domain"/>
    <property type="match status" value="1"/>
</dbReference>
<organism evidence="4 5">
    <name type="scientific">Lachancea fermentati</name>
    <name type="common">Zygosaccharomyces fermentati</name>
    <dbReference type="NCBI Taxonomy" id="4955"/>
    <lineage>
        <taxon>Eukaryota</taxon>
        <taxon>Fungi</taxon>
        <taxon>Dikarya</taxon>
        <taxon>Ascomycota</taxon>
        <taxon>Saccharomycotina</taxon>
        <taxon>Saccharomycetes</taxon>
        <taxon>Saccharomycetales</taxon>
        <taxon>Saccharomycetaceae</taxon>
        <taxon>Lachancea</taxon>
    </lineage>
</organism>
<dbReference type="Pfam" id="PF09424">
    <property type="entry name" value="YqeY"/>
    <property type="match status" value="1"/>
</dbReference>
<dbReference type="OMA" id="CIRTINS"/>
<evidence type="ECO:0000313" key="5">
    <source>
        <dbReference type="Proteomes" id="UP000190831"/>
    </source>
</evidence>
<dbReference type="EMBL" id="LT598486">
    <property type="protein sequence ID" value="SCW03403.1"/>
    <property type="molecule type" value="Genomic_DNA"/>
</dbReference>
<evidence type="ECO:0000256" key="2">
    <source>
        <dbReference type="ARBA" id="ARBA00023128"/>
    </source>
</evidence>
<proteinExistence type="inferred from homology"/>
<dbReference type="Proteomes" id="UP000190831">
    <property type="component" value="Chromosome G"/>
</dbReference>
<reference evidence="4 5" key="1">
    <citation type="submission" date="2016-03" db="EMBL/GenBank/DDBJ databases">
        <authorList>
            <person name="Devillers H."/>
        </authorList>
    </citation>
    <scope>NUCLEOTIDE SEQUENCE [LARGE SCALE GENOMIC DNA]</scope>
    <source>
        <strain evidence="4">CBS 6772</strain>
    </source>
</reference>
<protein>
    <recommendedName>
        <fullName evidence="3">Altered inheritance of mitochondria protein 41</fullName>
    </recommendedName>
</protein>
<comment type="subcellular location">
    <subcellularLocation>
        <location evidence="3">Mitochondrion</location>
    </subcellularLocation>
</comment>
<dbReference type="InterPro" id="IPR003789">
    <property type="entry name" value="Asn/Gln_tRNA_amidoTrase-B-like"/>
</dbReference>
<dbReference type="InterPro" id="IPR042184">
    <property type="entry name" value="YqeY/Aim41_N"/>
</dbReference>
<evidence type="ECO:0000313" key="4">
    <source>
        <dbReference type="EMBL" id="SCW03403.1"/>
    </source>
</evidence>
<dbReference type="GO" id="GO:0005739">
    <property type="term" value="C:mitochondrion"/>
    <property type="evidence" value="ECO:0007669"/>
    <property type="project" value="UniProtKB-SubCell"/>
</dbReference>
<dbReference type="InterPro" id="IPR019004">
    <property type="entry name" value="YqeY/Aim41"/>
</dbReference>
<dbReference type="OrthoDB" id="538640at2759"/>
<gene>
    <name evidence="3" type="primary">AIM41</name>
    <name evidence="4" type="ORF">LAFE_0G09648G</name>
</gene>
<dbReference type="PANTHER" id="PTHR28055">
    <property type="entry name" value="ALTERED INHERITANCE OF MITOCHONDRIA PROTEIN 41, MITOCHONDRIAL"/>
    <property type="match status" value="1"/>
</dbReference>
<evidence type="ECO:0000256" key="1">
    <source>
        <dbReference type="ARBA" id="ARBA00007538"/>
    </source>
</evidence>